<evidence type="ECO:0000313" key="2">
    <source>
        <dbReference type="EMBL" id="CDW21177.1"/>
    </source>
</evidence>
<name>A0A0K2T6G2_LEPSM</name>
<protein>
    <submittedName>
        <fullName evidence="2">Uncharacterized protein</fullName>
    </submittedName>
</protein>
<dbReference type="EMBL" id="HACA01003816">
    <property type="protein sequence ID" value="CDW21177.1"/>
    <property type="molecule type" value="Transcribed_RNA"/>
</dbReference>
<accession>A0A0K2T6G2</accession>
<feature type="non-terminal residue" evidence="2">
    <location>
        <position position="1"/>
    </location>
</feature>
<proteinExistence type="predicted"/>
<feature type="signal peptide" evidence="1">
    <location>
        <begin position="1"/>
        <end position="23"/>
    </location>
</feature>
<evidence type="ECO:0000256" key="1">
    <source>
        <dbReference type="SAM" id="SignalP"/>
    </source>
</evidence>
<sequence length="93" mass="10859">TLKNYFAQSTLLILHFFVRIRLAQRSNRQRSLVRIWLRVHNERSKKSSLTVTRRSISIARRTPSIITSVLFFFSAPPRVFDGFSPARTLAIIQ</sequence>
<keyword evidence="1" id="KW-0732">Signal</keyword>
<reference evidence="2" key="1">
    <citation type="submission" date="2014-05" db="EMBL/GenBank/DDBJ databases">
        <authorList>
            <person name="Chronopoulou M."/>
        </authorList>
    </citation>
    <scope>NUCLEOTIDE SEQUENCE</scope>
    <source>
        <tissue evidence="2">Whole organism</tissue>
    </source>
</reference>
<organism evidence="2">
    <name type="scientific">Lepeophtheirus salmonis</name>
    <name type="common">Salmon louse</name>
    <name type="synonym">Caligus salmonis</name>
    <dbReference type="NCBI Taxonomy" id="72036"/>
    <lineage>
        <taxon>Eukaryota</taxon>
        <taxon>Metazoa</taxon>
        <taxon>Ecdysozoa</taxon>
        <taxon>Arthropoda</taxon>
        <taxon>Crustacea</taxon>
        <taxon>Multicrustacea</taxon>
        <taxon>Hexanauplia</taxon>
        <taxon>Copepoda</taxon>
        <taxon>Siphonostomatoida</taxon>
        <taxon>Caligidae</taxon>
        <taxon>Lepeophtheirus</taxon>
    </lineage>
</organism>
<dbReference type="AlphaFoldDB" id="A0A0K2T6G2"/>
<feature type="chain" id="PRO_5005487524" evidence="1">
    <location>
        <begin position="24"/>
        <end position="93"/>
    </location>
</feature>